<proteinExistence type="predicted"/>
<sequence>MPVAPEAPRRVGHRLLLLLLAVALVAAACGGADAGPNAASTTSTTDAPATTDTVASSTTSESTTSTTEATTTTSAPEEVDSGLPLLPTTTTAPPNPPVDPPLPPPVPGPPPGRNSVFVLGDSVFLGTTSSIPSALPEWLVTYDAVGSRRLAQGIDVLAMRRGEIGEAVVVHLGNNYIEGERGDYASQIDEAMTVLADVPRVVWVTVSEVSDSRRQINVAIRDAAARWPNMRVADWAPVIAAEPGLAWDGMHLTPEGRRRIAELIAQTLGPVVAP</sequence>
<dbReference type="InterPro" id="IPR036514">
    <property type="entry name" value="SGNH_hydro_sf"/>
</dbReference>
<feature type="compositionally biased region" description="Low complexity" evidence="1">
    <location>
        <begin position="83"/>
        <end position="92"/>
    </location>
</feature>
<evidence type="ECO:0000313" key="4">
    <source>
        <dbReference type="Proteomes" id="UP000334019"/>
    </source>
</evidence>
<evidence type="ECO:0000256" key="2">
    <source>
        <dbReference type="SAM" id="SignalP"/>
    </source>
</evidence>
<evidence type="ECO:0000313" key="3">
    <source>
        <dbReference type="EMBL" id="QGG93954.1"/>
    </source>
</evidence>
<evidence type="ECO:0000256" key="1">
    <source>
        <dbReference type="SAM" id="MobiDB-lite"/>
    </source>
</evidence>
<accession>A0A5Q2REC7</accession>
<dbReference type="AlphaFoldDB" id="A0A5Q2REC7"/>
<dbReference type="SUPFAM" id="SSF52266">
    <property type="entry name" value="SGNH hydrolase"/>
    <property type="match status" value="1"/>
</dbReference>
<keyword evidence="4" id="KW-1185">Reference proteome</keyword>
<dbReference type="Proteomes" id="UP000334019">
    <property type="component" value="Chromosome"/>
</dbReference>
<gene>
    <name evidence="3" type="ORF">GH723_01885</name>
</gene>
<feature type="region of interest" description="Disordered" evidence="1">
    <location>
        <begin position="33"/>
        <end position="114"/>
    </location>
</feature>
<protein>
    <recommendedName>
        <fullName evidence="5">SGNH hydrolase-type esterase domain-containing protein</fullName>
    </recommendedName>
</protein>
<feature type="compositionally biased region" description="Low complexity" evidence="1">
    <location>
        <begin position="38"/>
        <end position="76"/>
    </location>
</feature>
<keyword evidence="2" id="KW-0732">Signal</keyword>
<dbReference type="Gene3D" id="3.40.50.1110">
    <property type="entry name" value="SGNH hydrolase"/>
    <property type="match status" value="1"/>
</dbReference>
<feature type="chain" id="PRO_5024299820" description="SGNH hydrolase-type esterase domain-containing protein" evidence="2">
    <location>
        <begin position="35"/>
        <end position="274"/>
    </location>
</feature>
<feature type="compositionally biased region" description="Pro residues" evidence="1">
    <location>
        <begin position="93"/>
        <end position="112"/>
    </location>
</feature>
<dbReference type="EMBL" id="CP045851">
    <property type="protein sequence ID" value="QGG93954.1"/>
    <property type="molecule type" value="Genomic_DNA"/>
</dbReference>
<name>A0A5Q2REC7_9ACTN</name>
<dbReference type="KEGG" id="atq:GH723_01885"/>
<reference evidence="3 4" key="1">
    <citation type="submission" date="2019-11" db="EMBL/GenBank/DDBJ databases">
        <authorList>
            <person name="He Y."/>
        </authorList>
    </citation>
    <scope>NUCLEOTIDE SEQUENCE [LARGE SCALE GENOMIC DNA]</scope>
    <source>
        <strain evidence="3 4">SCSIO 58843</strain>
    </source>
</reference>
<evidence type="ECO:0008006" key="5">
    <source>
        <dbReference type="Google" id="ProtNLM"/>
    </source>
</evidence>
<organism evidence="3 4">
    <name type="scientific">Actinomarinicola tropica</name>
    <dbReference type="NCBI Taxonomy" id="2789776"/>
    <lineage>
        <taxon>Bacteria</taxon>
        <taxon>Bacillati</taxon>
        <taxon>Actinomycetota</taxon>
        <taxon>Acidimicrobiia</taxon>
        <taxon>Acidimicrobiales</taxon>
        <taxon>Iamiaceae</taxon>
        <taxon>Actinomarinicola</taxon>
    </lineage>
</organism>
<feature type="signal peptide" evidence="2">
    <location>
        <begin position="1"/>
        <end position="34"/>
    </location>
</feature>